<dbReference type="InterPro" id="IPR015424">
    <property type="entry name" value="PyrdxlP-dep_Trfase"/>
</dbReference>
<dbReference type="InterPro" id="IPR015422">
    <property type="entry name" value="PyrdxlP-dep_Trfase_small"/>
</dbReference>
<reference evidence="1 2" key="1">
    <citation type="submission" date="2018-12" db="EMBL/GenBank/DDBJ databases">
        <authorList>
            <person name="hu s."/>
            <person name="Xu Y."/>
            <person name="Xu B."/>
            <person name="Li F."/>
        </authorList>
    </citation>
    <scope>NUCLEOTIDE SEQUENCE [LARGE SCALE GENOMIC DNA]</scope>
    <source>
        <strain evidence="1 2">KSW2-17</strain>
    </source>
</reference>
<proteinExistence type="predicted"/>
<keyword evidence="1" id="KW-0808">Transferase</keyword>
<dbReference type="SUPFAM" id="SSF53383">
    <property type="entry name" value="PLP-dependent transferases"/>
    <property type="match status" value="1"/>
</dbReference>
<feature type="non-terminal residue" evidence="1">
    <location>
        <position position="1"/>
    </location>
</feature>
<keyword evidence="2" id="KW-1185">Reference proteome</keyword>
<accession>A0ABY0C4I7</accession>
<dbReference type="InterPro" id="IPR005814">
    <property type="entry name" value="Aminotrans_3"/>
</dbReference>
<dbReference type="Pfam" id="PF00202">
    <property type="entry name" value="Aminotran_3"/>
    <property type="match status" value="1"/>
</dbReference>
<organism evidence="1 2">
    <name type="scientific">Labedella gwakjiensis</name>
    <dbReference type="NCBI Taxonomy" id="390269"/>
    <lineage>
        <taxon>Bacteria</taxon>
        <taxon>Bacillati</taxon>
        <taxon>Actinomycetota</taxon>
        <taxon>Actinomycetes</taxon>
        <taxon>Micrococcales</taxon>
        <taxon>Microbacteriaceae</taxon>
        <taxon>Labedella</taxon>
    </lineage>
</organism>
<dbReference type="GO" id="GO:0008483">
    <property type="term" value="F:transaminase activity"/>
    <property type="evidence" value="ECO:0007669"/>
    <property type="project" value="UniProtKB-KW"/>
</dbReference>
<dbReference type="RefSeq" id="WP_127054537.1">
    <property type="nucleotide sequence ID" value="NZ_RZGY01000005.1"/>
</dbReference>
<evidence type="ECO:0000313" key="1">
    <source>
        <dbReference type="EMBL" id="RUQ81804.1"/>
    </source>
</evidence>
<comment type="caution">
    <text evidence="1">The sequence shown here is derived from an EMBL/GenBank/DDBJ whole genome shotgun (WGS) entry which is preliminary data.</text>
</comment>
<evidence type="ECO:0000313" key="2">
    <source>
        <dbReference type="Proteomes" id="UP000268291"/>
    </source>
</evidence>
<dbReference type="Proteomes" id="UP000268291">
    <property type="component" value="Unassembled WGS sequence"/>
</dbReference>
<dbReference type="Gene3D" id="3.90.1150.10">
    <property type="entry name" value="Aspartate Aminotransferase, domain 1"/>
    <property type="match status" value="1"/>
</dbReference>
<dbReference type="EMBL" id="RZGY01000005">
    <property type="protein sequence ID" value="RUQ81804.1"/>
    <property type="molecule type" value="Genomic_DNA"/>
</dbReference>
<sequence length="73" mass="7573">RGAMIAIEFVDPETNEPDAALTGRIAKAAHAEGVVVLTCGTYGNVIRFLPPLTIPDALLDEGLDVVLQALAAS</sequence>
<gene>
    <name evidence="1" type="ORF">ELQ93_17380</name>
</gene>
<name>A0ABY0C4I7_9MICO</name>
<keyword evidence="1" id="KW-0032">Aminotransferase</keyword>
<protein>
    <submittedName>
        <fullName evidence="1">Aminotransferase class III-fold pyridoxal phosphate-dependent enzyme</fullName>
    </submittedName>
</protein>